<dbReference type="Gene3D" id="1.20.120.450">
    <property type="entry name" value="dinb family like domain"/>
    <property type="match status" value="1"/>
</dbReference>
<evidence type="ECO:0000313" key="1">
    <source>
        <dbReference type="EMBL" id="KDN18046.1"/>
    </source>
</evidence>
<dbReference type="RefSeq" id="WP_043786767.1">
    <property type="nucleotide sequence ID" value="NZ_JMQI01000066.1"/>
</dbReference>
<dbReference type="Pfam" id="PF04978">
    <property type="entry name" value="MST"/>
    <property type="match status" value="1"/>
</dbReference>
<keyword evidence="2" id="KW-1185">Reference proteome</keyword>
<accession>A0A066TS93</accession>
<organism evidence="1 2">
    <name type="scientific">Amycolatopsis rifamycinica</name>
    <dbReference type="NCBI Taxonomy" id="287986"/>
    <lineage>
        <taxon>Bacteria</taxon>
        <taxon>Bacillati</taxon>
        <taxon>Actinomycetota</taxon>
        <taxon>Actinomycetes</taxon>
        <taxon>Pseudonocardiales</taxon>
        <taxon>Pseudonocardiaceae</taxon>
        <taxon>Amycolatopsis</taxon>
    </lineage>
</organism>
<dbReference type="Proteomes" id="UP000027345">
    <property type="component" value="Unassembled WGS sequence"/>
</dbReference>
<dbReference type="InterPro" id="IPR034660">
    <property type="entry name" value="DinB/YfiT-like"/>
</dbReference>
<protein>
    <recommendedName>
        <fullName evidence="3">Mini-circle protein</fullName>
    </recommendedName>
</protein>
<comment type="caution">
    <text evidence="1">The sequence shown here is derived from an EMBL/GenBank/DDBJ whole genome shotgun (WGS) entry which is preliminary data.</text>
</comment>
<dbReference type="EMBL" id="JMQI01000066">
    <property type="protein sequence ID" value="KDN18046.1"/>
    <property type="molecule type" value="Genomic_DNA"/>
</dbReference>
<evidence type="ECO:0008006" key="3">
    <source>
        <dbReference type="Google" id="ProtNLM"/>
    </source>
</evidence>
<dbReference type="InterPro" id="IPR007061">
    <property type="entry name" value="MST-like"/>
</dbReference>
<dbReference type="STRING" id="287986.DV20_32415"/>
<dbReference type="AlphaFoldDB" id="A0A066TS93"/>
<evidence type="ECO:0000313" key="2">
    <source>
        <dbReference type="Proteomes" id="UP000027345"/>
    </source>
</evidence>
<sequence length="169" mass="18776">MAETPEPPPTLADPRALLLGYLDHSATAVLRKLDGLSEQDLRRSVVPSGWTPLGMVKHLACTERFWIRYLFAGEDVDFSWPGTAEQKWFVAPEEPSADITAFFLAERENCARLAAVTPLDRRAARTTRRGGAEEHPTFAWILCHLVQSFARHAGHVDVGRELLDGVTGK</sequence>
<name>A0A066TS93_9PSEU</name>
<dbReference type="OrthoDB" id="4548523at2"/>
<reference evidence="1 2" key="1">
    <citation type="submission" date="2014-05" db="EMBL/GenBank/DDBJ databases">
        <title>Draft genome sequence of Amycolatopsis rifamycinica DSM 46095.</title>
        <authorList>
            <person name="Lal R."/>
            <person name="Saxena A."/>
            <person name="Kumari R."/>
            <person name="Mukherjee U."/>
            <person name="Singh P."/>
            <person name="Sangwan N."/>
            <person name="Mahato N.K."/>
        </authorList>
    </citation>
    <scope>NUCLEOTIDE SEQUENCE [LARGE SCALE GENOMIC DNA]</scope>
    <source>
        <strain evidence="1 2">DSM 46095</strain>
    </source>
</reference>
<dbReference type="SUPFAM" id="SSF109854">
    <property type="entry name" value="DinB/YfiT-like putative metalloenzymes"/>
    <property type="match status" value="1"/>
</dbReference>
<dbReference type="eggNOG" id="COG2318">
    <property type="taxonomic scope" value="Bacteria"/>
</dbReference>
<gene>
    <name evidence="1" type="ORF">DV20_32415</name>
</gene>
<proteinExistence type="predicted"/>